<dbReference type="Gene3D" id="1.20.1070.10">
    <property type="entry name" value="Rhodopsin 7-helix transmembrane proteins"/>
    <property type="match status" value="1"/>
</dbReference>
<protein>
    <recommendedName>
        <fullName evidence="2">C-X-C chemokine receptor type 2</fullName>
    </recommendedName>
    <alternativeName>
        <fullName evidence="15">High affinity interleukin-8 receptor B</fullName>
    </alternativeName>
</protein>
<accession>A0A803JHD4</accession>
<feature type="transmembrane region" description="Helical" evidence="18">
    <location>
        <begin position="316"/>
        <end position="339"/>
    </location>
</feature>
<dbReference type="InterPro" id="IPR000174">
    <property type="entry name" value="Chemokine_CXCR_1/2"/>
</dbReference>
<dbReference type="GO" id="GO:0042742">
    <property type="term" value="P:defense response to bacterium"/>
    <property type="evidence" value="ECO:0007669"/>
    <property type="project" value="Ensembl"/>
</dbReference>
<keyword evidence="11 17" id="KW-0675">Receptor</keyword>
<evidence type="ECO:0000256" key="2">
    <source>
        <dbReference type="ARBA" id="ARBA00020033"/>
    </source>
</evidence>
<feature type="transmembrane region" description="Helical" evidence="18">
    <location>
        <begin position="182"/>
        <end position="204"/>
    </location>
</feature>
<evidence type="ECO:0000256" key="4">
    <source>
        <dbReference type="ARBA" id="ARBA00022500"/>
    </source>
</evidence>
<dbReference type="Xenbase" id="XB-GENE-22068325">
    <property type="gene designation" value="cxcr2"/>
</dbReference>
<dbReference type="PRINTS" id="PR00427">
    <property type="entry name" value="INTRLEUKIN8R"/>
</dbReference>
<evidence type="ECO:0000313" key="22">
    <source>
        <dbReference type="RefSeq" id="XP_031749641.1"/>
    </source>
</evidence>
<keyword evidence="7 18" id="KW-1133">Transmembrane helix</keyword>
<sequence length="382" mass="43247">MGCSLVLGTEPGASQQEQEQQRQVANQEMNMSYKVDGSIFDDFEFNYSDTTEFPTVLSSPCKSTWVINKYFVVVVYALVFFLNVVGNSLVVLVIYYNKLKRSSTDVYLLHLAIADLLFATTLPFWAAYKASQWVFGVFMCKAVSVLQEVNFYSGILLLACISIDRYLAIVHATEAVTQKRHWVKFICLGIWIFSLAISLPTLLFRTVFKSPRGVDVCHDSIGNENTEDWMIILRIGRHLVGFFIPLLIMLFCYGFTIKTLYQTKSSQKHRAMKVILAVVLAFLICWLPYNLTVIVDSLMRTRFINETCKMREHLDAAISVTEIFGYVHSCINPILYAFIGQKFRNSFLRILASKGIISKSFLARYASGSSYGSTSGNTSTTL</sequence>
<dbReference type="OMA" id="GNQTTKW"/>
<keyword evidence="21" id="KW-1185">Reference proteome</keyword>
<keyword evidence="6 17" id="KW-0812">Transmembrane</keyword>
<keyword evidence="8 17" id="KW-0297">G-protein coupled receptor</keyword>
<evidence type="ECO:0000256" key="3">
    <source>
        <dbReference type="ARBA" id="ARBA00022475"/>
    </source>
</evidence>
<keyword evidence="4" id="KW-0145">Chemotaxis</keyword>
<dbReference type="GeneID" id="101732165"/>
<evidence type="ECO:0000256" key="6">
    <source>
        <dbReference type="ARBA" id="ARBA00022692"/>
    </source>
</evidence>
<keyword evidence="10" id="KW-1015">Disulfide bond</keyword>
<feature type="transmembrane region" description="Helical" evidence="18">
    <location>
        <begin position="239"/>
        <end position="261"/>
    </location>
</feature>
<name>A0A803JHD4_XENTR</name>
<dbReference type="GO" id="GO:0016493">
    <property type="term" value="F:C-C chemokine receptor activity"/>
    <property type="evidence" value="ECO:0000318"/>
    <property type="project" value="GO_Central"/>
</dbReference>
<dbReference type="GO" id="GO:0019722">
    <property type="term" value="P:calcium-mediated signaling"/>
    <property type="evidence" value="ECO:0000318"/>
    <property type="project" value="GO_Central"/>
</dbReference>
<evidence type="ECO:0000313" key="20">
    <source>
        <dbReference type="Ensembl" id="ENSXETP00000107311"/>
    </source>
</evidence>
<dbReference type="PANTHER" id="PTHR10489">
    <property type="entry name" value="CELL ADHESION MOLECULE"/>
    <property type="match status" value="1"/>
</dbReference>
<evidence type="ECO:0000256" key="10">
    <source>
        <dbReference type="ARBA" id="ARBA00023157"/>
    </source>
</evidence>
<dbReference type="InterPro" id="IPR017452">
    <property type="entry name" value="GPCR_Rhodpsn_7TM"/>
</dbReference>
<comment type="subunit">
    <text evidence="16">Interacts with IL8. Interacts with GNAI2.</text>
</comment>
<comment type="function">
    <text evidence="14">Receptor for interleukin-8 which is a powerful neutrophil chemotactic factor. Binding of IL-8 to the receptor causes activation of neutrophils. This response is mediated via a G-protein that activates a phosphatidylinositol-calcium second messenger system. Binds to IL-8 with high affinity. Also binds with high affinity to CXCL3, GRO/MGSA and NAP-2.</text>
</comment>
<keyword evidence="13 17" id="KW-0807">Transducer</keyword>
<dbReference type="InterPro" id="IPR000276">
    <property type="entry name" value="GPCR_Rhodpsn"/>
</dbReference>
<evidence type="ECO:0000256" key="17">
    <source>
        <dbReference type="RuleBase" id="RU000688"/>
    </source>
</evidence>
<keyword evidence="3" id="KW-1003">Cell membrane</keyword>
<reference evidence="20" key="1">
    <citation type="journal article" date="2010" name="Science">
        <title>The genome of the Western clawed frog Xenopus tropicalis.</title>
        <authorList>
            <person name="Hellsten U."/>
            <person name="Harland R.M."/>
            <person name="Gilchrist M.J."/>
            <person name="Hendrix D."/>
            <person name="Jurka J."/>
            <person name="Kapitonov V."/>
            <person name="Ovcharenko I."/>
            <person name="Putnam N.H."/>
            <person name="Shu S."/>
            <person name="Taher L."/>
            <person name="Blitz I.L."/>
            <person name="Blumberg B."/>
            <person name="Dichmann D.S."/>
            <person name="Dubchak I."/>
            <person name="Amaya E."/>
            <person name="Detter J.C."/>
            <person name="Fletcher R."/>
            <person name="Gerhard D.S."/>
            <person name="Goodstein D."/>
            <person name="Graves T."/>
            <person name="Grigoriev I.V."/>
            <person name="Grimwood J."/>
            <person name="Kawashima T."/>
            <person name="Lindquist E."/>
            <person name="Lucas S.M."/>
            <person name="Mead P.E."/>
            <person name="Mitros T."/>
            <person name="Ogino H."/>
            <person name="Ohta Y."/>
            <person name="Poliakov A.V."/>
            <person name="Pollet N."/>
            <person name="Robert J."/>
            <person name="Salamov A."/>
            <person name="Sater A.K."/>
            <person name="Schmutz J."/>
            <person name="Terry A."/>
            <person name="Vize P.D."/>
            <person name="Warren W.C."/>
            <person name="Wells D."/>
            <person name="Wills A."/>
            <person name="Wilson R.K."/>
            <person name="Zimmerman L.B."/>
            <person name="Zorn A.M."/>
            <person name="Grainger R."/>
            <person name="Grammer T."/>
            <person name="Khokha M.K."/>
            <person name="Richardson P.M."/>
            <person name="Rokhsar D.S."/>
        </authorList>
    </citation>
    <scope>NUCLEOTIDE SEQUENCE [LARGE SCALE GENOMIC DNA]</scope>
    <source>
        <strain evidence="20">Nigerian</strain>
    </source>
</reference>
<dbReference type="GO" id="GO:0090594">
    <property type="term" value="P:inflammatory response to wounding"/>
    <property type="evidence" value="ECO:0007669"/>
    <property type="project" value="Ensembl"/>
</dbReference>
<evidence type="ECO:0000256" key="5">
    <source>
        <dbReference type="ARBA" id="ARBA00022553"/>
    </source>
</evidence>
<proteinExistence type="inferred from homology"/>
<evidence type="ECO:0000256" key="9">
    <source>
        <dbReference type="ARBA" id="ARBA00023136"/>
    </source>
</evidence>
<evidence type="ECO:0000313" key="21">
    <source>
        <dbReference type="Proteomes" id="UP000008143"/>
    </source>
</evidence>
<feature type="transmembrane region" description="Helical" evidence="18">
    <location>
        <begin position="70"/>
        <end position="95"/>
    </location>
</feature>
<dbReference type="Pfam" id="PF00001">
    <property type="entry name" value="7tm_1"/>
    <property type="match status" value="1"/>
</dbReference>
<organism evidence="20">
    <name type="scientific">Xenopus tropicalis</name>
    <name type="common">Western clawed frog</name>
    <name type="synonym">Silurana tropicalis</name>
    <dbReference type="NCBI Taxonomy" id="8364"/>
    <lineage>
        <taxon>Eukaryota</taxon>
        <taxon>Metazoa</taxon>
        <taxon>Chordata</taxon>
        <taxon>Craniata</taxon>
        <taxon>Vertebrata</taxon>
        <taxon>Euteleostomi</taxon>
        <taxon>Amphibia</taxon>
        <taxon>Batrachia</taxon>
        <taxon>Anura</taxon>
        <taxon>Pipoidea</taxon>
        <taxon>Pipidae</taxon>
        <taxon>Xenopodinae</taxon>
        <taxon>Xenopus</taxon>
        <taxon>Silurana</taxon>
    </lineage>
</organism>
<dbReference type="GO" id="GO:0042119">
    <property type="term" value="P:neutrophil activation"/>
    <property type="evidence" value="ECO:0007669"/>
    <property type="project" value="Ensembl"/>
</dbReference>
<evidence type="ECO:0000256" key="11">
    <source>
        <dbReference type="ARBA" id="ARBA00023170"/>
    </source>
</evidence>
<evidence type="ECO:0000259" key="19">
    <source>
        <dbReference type="PROSITE" id="PS50262"/>
    </source>
</evidence>
<dbReference type="OrthoDB" id="9946013at2759"/>
<evidence type="ECO:0000256" key="1">
    <source>
        <dbReference type="ARBA" id="ARBA00004651"/>
    </source>
</evidence>
<evidence type="ECO:0000256" key="7">
    <source>
        <dbReference type="ARBA" id="ARBA00022989"/>
    </source>
</evidence>
<dbReference type="CDD" id="cd15178">
    <property type="entry name" value="7tmA_CXCR1_2"/>
    <property type="match status" value="1"/>
</dbReference>
<dbReference type="GO" id="GO:0009897">
    <property type="term" value="C:external side of plasma membrane"/>
    <property type="evidence" value="ECO:0000318"/>
    <property type="project" value="GO_Central"/>
</dbReference>
<dbReference type="PROSITE" id="PS00237">
    <property type="entry name" value="G_PROTEIN_RECEP_F1_1"/>
    <property type="match status" value="1"/>
</dbReference>
<keyword evidence="12" id="KW-0325">Glycoprotein</keyword>
<feature type="transmembrane region" description="Helical" evidence="18">
    <location>
        <begin position="107"/>
        <end position="128"/>
    </location>
</feature>
<evidence type="ECO:0000256" key="14">
    <source>
        <dbReference type="ARBA" id="ARBA00025505"/>
    </source>
</evidence>
<evidence type="ECO:0000256" key="13">
    <source>
        <dbReference type="ARBA" id="ARBA00023224"/>
    </source>
</evidence>
<dbReference type="GO" id="GO:0007204">
    <property type="term" value="P:positive regulation of cytosolic calcium ion concentration"/>
    <property type="evidence" value="ECO:0000318"/>
    <property type="project" value="GO_Central"/>
</dbReference>
<feature type="transmembrane region" description="Helical" evidence="18">
    <location>
        <begin position="273"/>
        <end position="289"/>
    </location>
</feature>
<evidence type="ECO:0000256" key="12">
    <source>
        <dbReference type="ARBA" id="ARBA00023180"/>
    </source>
</evidence>
<evidence type="ECO:0000313" key="23">
    <source>
        <dbReference type="Xenbase" id="XB-GENE-22068325"/>
    </source>
</evidence>
<evidence type="ECO:0000256" key="16">
    <source>
        <dbReference type="ARBA" id="ARBA00034130"/>
    </source>
</evidence>
<dbReference type="Ensembl" id="ENSXETT00000115123">
    <property type="protein sequence ID" value="ENSXETP00000107311"/>
    <property type="gene ID" value="ENSXETG00000048756"/>
</dbReference>
<dbReference type="GO" id="GO:0006955">
    <property type="term" value="P:immune response"/>
    <property type="evidence" value="ECO:0000318"/>
    <property type="project" value="GO_Central"/>
</dbReference>
<dbReference type="PROSITE" id="PS50262">
    <property type="entry name" value="G_PROTEIN_RECEP_F1_2"/>
    <property type="match status" value="1"/>
</dbReference>
<dbReference type="PANTHER" id="PTHR10489:SF689">
    <property type="entry name" value="C-X-C CHEMOKINE RECEPTOR TYPE 2"/>
    <property type="match status" value="1"/>
</dbReference>
<dbReference type="GO" id="GO:0051916">
    <property type="term" value="F:granulocyte colony-stimulating factor binding"/>
    <property type="evidence" value="ECO:0007669"/>
    <property type="project" value="Ensembl"/>
</dbReference>
<dbReference type="GO" id="GO:0016494">
    <property type="term" value="F:C-X-C chemokine receptor activity"/>
    <property type="evidence" value="ECO:0007669"/>
    <property type="project" value="InterPro"/>
</dbReference>
<dbReference type="GO" id="GO:0002523">
    <property type="term" value="P:leukocyte migration involved in inflammatory response"/>
    <property type="evidence" value="ECO:0007669"/>
    <property type="project" value="Ensembl"/>
</dbReference>
<dbReference type="InterPro" id="IPR050119">
    <property type="entry name" value="CCR1-9-like"/>
</dbReference>
<evidence type="ECO:0000256" key="15">
    <source>
        <dbReference type="ARBA" id="ARBA00033468"/>
    </source>
</evidence>
<dbReference type="SUPFAM" id="SSF81321">
    <property type="entry name" value="Family A G protein-coupled receptor-like"/>
    <property type="match status" value="1"/>
</dbReference>
<dbReference type="AlphaFoldDB" id="A0A803JHD4"/>
<feature type="transmembrane region" description="Helical" evidence="18">
    <location>
        <begin position="151"/>
        <end position="170"/>
    </location>
</feature>
<keyword evidence="5" id="KW-0597">Phosphoprotein</keyword>
<dbReference type="PRINTS" id="PR00237">
    <property type="entry name" value="GPCRRHODOPSN"/>
</dbReference>
<dbReference type="Proteomes" id="UP000008143">
    <property type="component" value="Chromosome 9"/>
</dbReference>
<feature type="domain" description="G-protein coupled receptors family 1 profile" evidence="19">
    <location>
        <begin position="86"/>
        <end position="336"/>
    </location>
</feature>
<dbReference type="GO" id="GO:0019957">
    <property type="term" value="F:C-C chemokine binding"/>
    <property type="evidence" value="ECO:0000318"/>
    <property type="project" value="GO_Central"/>
</dbReference>
<evidence type="ECO:0000256" key="8">
    <source>
        <dbReference type="ARBA" id="ARBA00023040"/>
    </source>
</evidence>
<gene>
    <name evidence="20 22 23" type="primary">cxcr2</name>
</gene>
<evidence type="ECO:0000256" key="18">
    <source>
        <dbReference type="SAM" id="Phobius"/>
    </source>
</evidence>
<dbReference type="KEGG" id="xtr:101732165"/>
<dbReference type="Reactome" id="R-XTR-6798695">
    <property type="pathway name" value="Neutrophil degranulation"/>
</dbReference>
<comment type="subcellular location">
    <subcellularLocation>
        <location evidence="1">Cell membrane</location>
        <topology evidence="1">Multi-pass membrane protein</topology>
    </subcellularLocation>
</comment>
<reference evidence="20" key="2">
    <citation type="submission" date="2021-03" db="UniProtKB">
        <authorList>
            <consortium name="Ensembl"/>
        </authorList>
    </citation>
    <scope>IDENTIFICATION</scope>
</reference>
<dbReference type="RefSeq" id="XP_031749641.1">
    <property type="nucleotide sequence ID" value="XM_031893781.1"/>
</dbReference>
<reference evidence="22" key="3">
    <citation type="submission" date="2025-04" db="UniProtKB">
        <authorList>
            <consortium name="RefSeq"/>
        </authorList>
    </citation>
    <scope>IDENTIFICATION</scope>
    <source>
        <strain evidence="22">Nigerian</strain>
        <tissue evidence="22">Liver and blood</tissue>
    </source>
</reference>
<comment type="similarity">
    <text evidence="17">Belongs to the G-protein coupled receptor 1 family.</text>
</comment>
<dbReference type="AGR" id="Xenbase:XB-GENE-22068325"/>
<dbReference type="GO" id="GO:0030593">
    <property type="term" value="P:neutrophil chemotaxis"/>
    <property type="evidence" value="ECO:0000318"/>
    <property type="project" value="GO_Central"/>
</dbReference>
<dbReference type="CTD" id="3579"/>
<dbReference type="GeneTree" id="ENSGT01050000244848"/>
<keyword evidence="9 18" id="KW-0472">Membrane</keyword>